<reference evidence="3 4" key="1">
    <citation type="submission" date="2022-01" db="EMBL/GenBank/DDBJ databases">
        <title>Whole genome-based taxonomy of the Shewanellaceae.</title>
        <authorList>
            <person name="Martin-Rodriguez A.J."/>
        </authorList>
    </citation>
    <scope>NUCLEOTIDE SEQUENCE [LARGE SCALE GENOMIC DNA]</scope>
    <source>
        <strain evidence="3 4">DSM 17177</strain>
    </source>
</reference>
<proteinExistence type="predicted"/>
<feature type="coiled-coil region" evidence="1">
    <location>
        <begin position="246"/>
        <end position="290"/>
    </location>
</feature>
<keyword evidence="1" id="KW-0175">Coiled coil</keyword>
<dbReference type="EMBL" id="JAKIKS010000005">
    <property type="protein sequence ID" value="MCL1123399.1"/>
    <property type="molecule type" value="Genomic_DNA"/>
</dbReference>
<evidence type="ECO:0000313" key="3">
    <source>
        <dbReference type="EMBL" id="MCL1123399.1"/>
    </source>
</evidence>
<protein>
    <recommendedName>
        <fullName evidence="2">Large polyvalent protein associated domain-containing protein</fullName>
    </recommendedName>
</protein>
<feature type="domain" description="Large polyvalent protein associated" evidence="2">
    <location>
        <begin position="41"/>
        <end position="191"/>
    </location>
</feature>
<gene>
    <name evidence="3" type="ORF">L2764_02610</name>
</gene>
<dbReference type="RefSeq" id="WP_248938686.1">
    <property type="nucleotide sequence ID" value="NZ_JAKIKS010000005.1"/>
</dbReference>
<comment type="caution">
    <text evidence="3">The sequence shown here is derived from an EMBL/GenBank/DDBJ whole genome shotgun (WGS) entry which is preliminary data.</text>
</comment>
<organism evidence="3 4">
    <name type="scientific">Shewanella surugensis</name>
    <dbReference type="NCBI Taxonomy" id="212020"/>
    <lineage>
        <taxon>Bacteria</taxon>
        <taxon>Pseudomonadati</taxon>
        <taxon>Pseudomonadota</taxon>
        <taxon>Gammaproteobacteria</taxon>
        <taxon>Alteromonadales</taxon>
        <taxon>Shewanellaceae</taxon>
        <taxon>Shewanella</taxon>
    </lineage>
</organism>
<accession>A0ABT0L755</accession>
<sequence>MDYVKKTAEGFTLTQLSNVMGAIDAQPEWRGPSSIACAYYDGDQLMASNLVLSAASVFSPIGVQSSDDALNGFIKTVTPTVAKPLIELGLNENFFGGAIYSEQKGYAAKKSDAYLGSDRTWGWTNNLMRWLSEQTGGSPFRSGGIDIAPQSVEHMLKFMGGGVLQFALRLQSLGANVKSGETVERNDLPFVRRFYKQLYHKASIGEFYTAKDVLAGYKADLKLLSGQDRSDFIAKYKNELTLQAYASGVEKALQQLNKKKRAVEASQFSKAEKKSKIELIENKKVELSLRFSKKRLALGLVSLN</sequence>
<evidence type="ECO:0000313" key="4">
    <source>
        <dbReference type="Proteomes" id="UP001203423"/>
    </source>
</evidence>
<name>A0ABT0L755_9GAMM</name>
<dbReference type="Pfam" id="PF18857">
    <property type="entry name" value="LPD38"/>
    <property type="match status" value="1"/>
</dbReference>
<keyword evidence="4" id="KW-1185">Reference proteome</keyword>
<dbReference type="InterPro" id="IPR040561">
    <property type="entry name" value="LPD38"/>
</dbReference>
<evidence type="ECO:0000256" key="1">
    <source>
        <dbReference type="SAM" id="Coils"/>
    </source>
</evidence>
<dbReference type="Proteomes" id="UP001203423">
    <property type="component" value="Unassembled WGS sequence"/>
</dbReference>
<evidence type="ECO:0000259" key="2">
    <source>
        <dbReference type="Pfam" id="PF18857"/>
    </source>
</evidence>